<feature type="compositionally biased region" description="Polar residues" evidence="1">
    <location>
        <begin position="120"/>
        <end position="132"/>
    </location>
</feature>
<reference evidence="5" key="1">
    <citation type="journal article" date="2019" name="Int. J. Syst. Evol. Microbiol.">
        <title>The Global Catalogue of Microorganisms (GCM) 10K type strain sequencing project: providing services to taxonomists for standard genome sequencing and annotation.</title>
        <authorList>
            <consortium name="The Broad Institute Genomics Platform"/>
            <consortium name="The Broad Institute Genome Sequencing Center for Infectious Disease"/>
            <person name="Wu L."/>
            <person name="Ma J."/>
        </authorList>
    </citation>
    <scope>NUCLEOTIDE SEQUENCE [LARGE SCALE GENOMIC DNA]</scope>
    <source>
        <strain evidence="5">CCUG 57942</strain>
    </source>
</reference>
<evidence type="ECO:0000313" key="5">
    <source>
        <dbReference type="Proteomes" id="UP001597389"/>
    </source>
</evidence>
<dbReference type="Pfam" id="PF16403">
    <property type="entry name" value="Bact_surface_Ig-like"/>
    <property type="match status" value="1"/>
</dbReference>
<feature type="domain" description="Cadherin" evidence="3">
    <location>
        <begin position="515"/>
        <end position="618"/>
    </location>
</feature>
<dbReference type="SMART" id="SM00736">
    <property type="entry name" value="CADG"/>
    <property type="match status" value="1"/>
</dbReference>
<feature type="chain" id="PRO_5046244013" evidence="2">
    <location>
        <begin position="22"/>
        <end position="851"/>
    </location>
</feature>
<dbReference type="InterPro" id="IPR013783">
    <property type="entry name" value="Ig-like_fold"/>
</dbReference>
<keyword evidence="2" id="KW-0732">Signal</keyword>
<dbReference type="Gene3D" id="2.60.40.10">
    <property type="entry name" value="Immunoglobulins"/>
    <property type="match status" value="1"/>
</dbReference>
<evidence type="ECO:0000313" key="4">
    <source>
        <dbReference type="EMBL" id="MFD2157648.1"/>
    </source>
</evidence>
<accession>A0ABW4Z6Q1</accession>
<feature type="region of interest" description="Disordered" evidence="1">
    <location>
        <begin position="181"/>
        <end position="296"/>
    </location>
</feature>
<keyword evidence="5" id="KW-1185">Reference proteome</keyword>
<dbReference type="InterPro" id="IPR032179">
    <property type="entry name" value="Cry22Aa_Ig-like"/>
</dbReference>
<feature type="compositionally biased region" description="Gly residues" evidence="1">
    <location>
        <begin position="194"/>
        <end position="218"/>
    </location>
</feature>
<gene>
    <name evidence="4" type="ORF">ACFSW8_01915</name>
</gene>
<evidence type="ECO:0000256" key="2">
    <source>
        <dbReference type="SAM" id="SignalP"/>
    </source>
</evidence>
<dbReference type="PROSITE" id="PS50268">
    <property type="entry name" value="CADHERIN_2"/>
    <property type="match status" value="3"/>
</dbReference>
<feature type="region of interest" description="Disordered" evidence="1">
    <location>
        <begin position="117"/>
        <end position="137"/>
    </location>
</feature>
<dbReference type="InterPro" id="IPR015919">
    <property type="entry name" value="Cadherin-like_sf"/>
</dbReference>
<feature type="domain" description="Cadherin" evidence="3">
    <location>
        <begin position="415"/>
        <end position="518"/>
    </location>
</feature>
<name>A0ABW4Z6Q1_9BACT</name>
<evidence type="ECO:0000259" key="3">
    <source>
        <dbReference type="PROSITE" id="PS50268"/>
    </source>
</evidence>
<dbReference type="Gene3D" id="2.60.40.60">
    <property type="entry name" value="Cadherins"/>
    <property type="match status" value="2"/>
</dbReference>
<protein>
    <submittedName>
        <fullName evidence="4">Immunoglobulin-like domain-containing protein</fullName>
    </submittedName>
</protein>
<sequence length="851" mass="88020">MKRAAACITLITSVTCAPVWAYPYDDSLSDISDDLELIATQSRTTGNDITYNIPISGWPTRINFYGQGGDGGSAHASTSIGDDKRATGGGGASVLASFDVNTSRANTLRPGGQIRILTGSRGQSQSNKSNVASGGGGGATGVLYRAPEEGAQWELLFIAGGGGGACASTAISQTYSTNGKNANTDTSGDDVGNISGGSDGGAGVGWDPGAGGGAGWTQGAGDDQGGDQFSVGGSGGQGVNDGPYGGFGISGGGAGHRRYDINNHKGGGGGGGGYSGGAGGNDDQSGTSEEGGGGGSYVASWNASHAIIERSGDNQNGRVTVTFSVISSATLTAPSLTLSGESSVTLYNDQPYSEDGASATDLYGNDVTVAISTPSGLTNGDLGTFTITYKATDQFGQTTTVTRSVTRLTNQIPSTPQLSSQTVSENTTLVGTLSSTDPEGEDVSFEIIDGFEKDYFEIINGNQLAFKVAPDYEDPDDGGSDNTYYVSLIANDGAVDSNRSNYIIEVRNVEEAPPAPTLSNLLVDENTTAVGTLSAIDPEGDTVSYSISGGADQNLFQITHTNQLSFKSAQNFENPSDSNDGNNYIVEVTATDGSNISASASHTILVQNVDEAPAAPTLSNLNVVENSTTIGTLSAIDPEGDSVTFAIDSGTDRDLFEIINGSTLVFKGAPDYERPIDQNAGNDYRVLITASDPEGNVSSAERFIVLISDQEEPAYDEFRSTYGLAADGSEDALDRSGNGVANLFYLAFGLGDPSDSEIDVTRLPTFIYDAANRQFVVSYVRSSSLNLEYAVCLSDDLKLWVEEDNLAVSEQATTGTITDLGGGFERVTKIFPVLSGSLKRFYIVAVKQESE</sequence>
<feature type="domain" description="Cadherin" evidence="3">
    <location>
        <begin position="615"/>
        <end position="715"/>
    </location>
</feature>
<feature type="signal peptide" evidence="2">
    <location>
        <begin position="1"/>
        <end position="21"/>
    </location>
</feature>
<feature type="compositionally biased region" description="Low complexity" evidence="1">
    <location>
        <begin position="219"/>
        <end position="231"/>
    </location>
</feature>
<dbReference type="CDD" id="cd11304">
    <property type="entry name" value="Cadherin_repeat"/>
    <property type="match status" value="2"/>
</dbReference>
<feature type="compositionally biased region" description="Gly residues" evidence="1">
    <location>
        <begin position="232"/>
        <end position="254"/>
    </location>
</feature>
<dbReference type="Proteomes" id="UP001597389">
    <property type="component" value="Unassembled WGS sequence"/>
</dbReference>
<feature type="compositionally biased region" description="Gly residues" evidence="1">
    <location>
        <begin position="265"/>
        <end position="280"/>
    </location>
</feature>
<dbReference type="SUPFAM" id="SSF49313">
    <property type="entry name" value="Cadherin-like"/>
    <property type="match status" value="2"/>
</dbReference>
<dbReference type="InterPro" id="IPR002126">
    <property type="entry name" value="Cadherin-like_dom"/>
</dbReference>
<comment type="caution">
    <text evidence="4">The sequence shown here is derived from an EMBL/GenBank/DDBJ whole genome shotgun (WGS) entry which is preliminary data.</text>
</comment>
<dbReference type="RefSeq" id="WP_377089898.1">
    <property type="nucleotide sequence ID" value="NZ_JBHSJL010000014.1"/>
</dbReference>
<proteinExistence type="predicted"/>
<evidence type="ECO:0000256" key="1">
    <source>
        <dbReference type="SAM" id="MobiDB-lite"/>
    </source>
</evidence>
<organism evidence="4 5">
    <name type="scientific">Rubritalea tangerina</name>
    <dbReference type="NCBI Taxonomy" id="430798"/>
    <lineage>
        <taxon>Bacteria</taxon>
        <taxon>Pseudomonadati</taxon>
        <taxon>Verrucomicrobiota</taxon>
        <taxon>Verrucomicrobiia</taxon>
        <taxon>Verrucomicrobiales</taxon>
        <taxon>Rubritaleaceae</taxon>
        <taxon>Rubritalea</taxon>
    </lineage>
</organism>
<dbReference type="InterPro" id="IPR006644">
    <property type="entry name" value="Cadg"/>
</dbReference>
<dbReference type="EMBL" id="JBHUJB010000009">
    <property type="protein sequence ID" value="MFD2157648.1"/>
    <property type="molecule type" value="Genomic_DNA"/>
</dbReference>